<name>A0A0C2XBV6_AMAMK</name>
<dbReference type="Gene3D" id="3.80.10.10">
    <property type="entry name" value="Ribonuclease Inhibitor"/>
    <property type="match status" value="1"/>
</dbReference>
<dbReference type="EMBL" id="KN818236">
    <property type="protein sequence ID" value="KIL66338.1"/>
    <property type="molecule type" value="Genomic_DNA"/>
</dbReference>
<accession>A0A0C2XBV6</accession>
<evidence type="ECO:0000313" key="4">
    <source>
        <dbReference type="Proteomes" id="UP000054549"/>
    </source>
</evidence>
<dbReference type="AlphaFoldDB" id="A0A0C2XBV6"/>
<dbReference type="InParanoid" id="A0A0C2XBV6"/>
<protein>
    <recommendedName>
        <fullName evidence="2">F-box domain-containing protein</fullName>
    </recommendedName>
</protein>
<evidence type="ECO:0000256" key="1">
    <source>
        <dbReference type="SAM" id="Coils"/>
    </source>
</evidence>
<feature type="domain" description="F-box" evidence="2">
    <location>
        <begin position="92"/>
        <end position="149"/>
    </location>
</feature>
<dbReference type="InterPro" id="IPR001810">
    <property type="entry name" value="F-box_dom"/>
</dbReference>
<dbReference type="HOGENOM" id="CLU_036613_0_0_1"/>
<gene>
    <name evidence="3" type="ORF">M378DRAFT_384788</name>
</gene>
<evidence type="ECO:0000259" key="2">
    <source>
        <dbReference type="Pfam" id="PF12937"/>
    </source>
</evidence>
<organism evidence="3 4">
    <name type="scientific">Amanita muscaria (strain Koide BX008)</name>
    <dbReference type="NCBI Taxonomy" id="946122"/>
    <lineage>
        <taxon>Eukaryota</taxon>
        <taxon>Fungi</taxon>
        <taxon>Dikarya</taxon>
        <taxon>Basidiomycota</taxon>
        <taxon>Agaricomycotina</taxon>
        <taxon>Agaricomycetes</taxon>
        <taxon>Agaricomycetidae</taxon>
        <taxon>Agaricales</taxon>
        <taxon>Pluteineae</taxon>
        <taxon>Amanitaceae</taxon>
        <taxon>Amanita</taxon>
    </lineage>
</organism>
<proteinExistence type="predicted"/>
<reference evidence="3 4" key="1">
    <citation type="submission" date="2014-04" db="EMBL/GenBank/DDBJ databases">
        <title>Evolutionary Origins and Diversification of the Mycorrhizal Mutualists.</title>
        <authorList>
            <consortium name="DOE Joint Genome Institute"/>
            <consortium name="Mycorrhizal Genomics Consortium"/>
            <person name="Kohler A."/>
            <person name="Kuo A."/>
            <person name="Nagy L.G."/>
            <person name="Floudas D."/>
            <person name="Copeland A."/>
            <person name="Barry K.W."/>
            <person name="Cichocki N."/>
            <person name="Veneault-Fourrey C."/>
            <person name="LaButti K."/>
            <person name="Lindquist E.A."/>
            <person name="Lipzen A."/>
            <person name="Lundell T."/>
            <person name="Morin E."/>
            <person name="Murat C."/>
            <person name="Riley R."/>
            <person name="Ohm R."/>
            <person name="Sun H."/>
            <person name="Tunlid A."/>
            <person name="Henrissat B."/>
            <person name="Grigoriev I.V."/>
            <person name="Hibbett D.S."/>
            <person name="Martin F."/>
        </authorList>
    </citation>
    <scope>NUCLEOTIDE SEQUENCE [LARGE SCALE GENOMIC DNA]</scope>
    <source>
        <strain evidence="3 4">Koide BX008</strain>
    </source>
</reference>
<dbReference type="Gene3D" id="1.20.1280.50">
    <property type="match status" value="1"/>
</dbReference>
<dbReference type="InterPro" id="IPR032675">
    <property type="entry name" value="LRR_dom_sf"/>
</dbReference>
<keyword evidence="1" id="KW-0175">Coiled coil</keyword>
<feature type="coiled-coil region" evidence="1">
    <location>
        <begin position="42"/>
        <end position="80"/>
    </location>
</feature>
<dbReference type="Pfam" id="PF12937">
    <property type="entry name" value="F-box-like"/>
    <property type="match status" value="1"/>
</dbReference>
<evidence type="ECO:0000313" key="3">
    <source>
        <dbReference type="EMBL" id="KIL66338.1"/>
    </source>
</evidence>
<keyword evidence="4" id="KW-1185">Reference proteome</keyword>
<sequence length="519" mass="58465">MELPVAPTTPIMLSLVGKQNQPFTEDELDIIRQSRLEAGESLQHVRTEIKNKEEQLARQVEALQLELSVLESQEHDLIDKIERYSTALSPHNKLPPEILRHIFKCCVDDNEMEEIPVTYKGGAYTISHVCSAWRRIALDTPELWTGISLQLTEENEEQIRVARQWLSRARTLPRSISINQDSDSLDSELDGWGDNIILNLVAHYPLRLLELTLPYTQLEQLKGLLDQSLSTLEVLRLKQYPGDAESEILPLLFRPTDTLSKLNILVLEGDWDLQNLNAVGSWSRIVHLNIEPEISAPQCFIILQQCSQIEICSLYVQDTGAVSTVPDIILPQIHCLWICTGGVTTKLLVDAMTAPKLGSLSFLQTQSPFSNVDTAAFCQMIERCQGLTHLTALCIGATSEPLDPLTLLEKLPHLETMQISNGILDEDTMNRISLGKVGSNLKNMTFESRHGASEILRMVEVRQQNASLNSYWPLARVSPFTEIRFNCISVSSSLEEDLISRKNALENSQDEIYINLTFD</sequence>
<dbReference type="Proteomes" id="UP000054549">
    <property type="component" value="Unassembled WGS sequence"/>
</dbReference>
<dbReference type="OrthoDB" id="3365698at2759"/>